<dbReference type="Ensembl" id="ENSDART00000111821.4">
    <property type="protein sequence ID" value="ENSDARP00000102674.3"/>
    <property type="gene ID" value="ENSDARG00000057180.7"/>
</dbReference>
<dbReference type="CTD" id="27189"/>
<dbReference type="AGR" id="ZFIN:ZDB-GENE-061031-5"/>
<reference evidence="7" key="6">
    <citation type="submission" date="2011-07" db="UniProtKB">
        <authorList>
            <consortium name="Ensembl"/>
        </authorList>
    </citation>
    <scope>IDENTIFICATION</scope>
    <source>
        <strain evidence="7">Tuebingen</strain>
    </source>
</reference>
<dbReference type="Pfam" id="PF06083">
    <property type="entry name" value="IL17"/>
    <property type="match status" value="1"/>
</dbReference>
<evidence type="ECO:0000313" key="9">
    <source>
        <dbReference type="RefSeq" id="NP_001018624.1"/>
    </source>
</evidence>
<dbReference type="InterPro" id="IPR029034">
    <property type="entry name" value="Cystine-knot_cytokine"/>
</dbReference>
<sequence>MWSPLFFGLLFFWLSESKVEGKHLCFKDCDHGFSKAHQKLLRSLISPRHPPVQPVHHPAGSCEDFVRTASDDLKHRSLSPWRTSISLVFFRTVENPDMYPSKYEEAQCLCDGCIINGELNRSYNSVPVFKTHVFLKKHPCPSDPDKYSFTFEHVQVPVACTCAVPKQ</sequence>
<accession>A0A8M1N694</accession>
<dbReference type="GO" id="GO:0005125">
    <property type="term" value="F:cytokine activity"/>
    <property type="evidence" value="ECO:0007669"/>
    <property type="project" value="InterPro"/>
</dbReference>
<dbReference type="Bgee" id="ENSDARG00000057180">
    <property type="expression patterns" value="Expressed in pharyngeal gill and 1 other cell type or tissue"/>
</dbReference>
<dbReference type="RefSeq" id="NP_001018624.1">
    <property type="nucleotide sequence ID" value="NM_001020788.1"/>
</dbReference>
<dbReference type="GO" id="GO:0071222">
    <property type="term" value="P:cellular response to lipopolysaccharide"/>
    <property type="evidence" value="ECO:0000314"/>
    <property type="project" value="ZFIN"/>
</dbReference>
<reference evidence="9" key="4">
    <citation type="journal article" date="2011" name="Dev. Comp. Immunol.">
        <title>Topographical distribution of antimicrobial genes in the zebrafish intestine.</title>
        <authorList>
            <person name="Oehlers S.H."/>
            <person name="Flores M.V."/>
            <person name="Chen T."/>
            <person name="Hall C.J."/>
            <person name="Crosier K.E."/>
            <person name="Crosier P.S."/>
        </authorList>
    </citation>
    <scope>NUCLEOTIDE SEQUENCE</scope>
</reference>
<reference evidence="7 8" key="7">
    <citation type="journal article" date="2013" name="Nature">
        <title>The zebrafish reference genome sequence and its relationship to the human genome.</title>
        <authorList>
            <consortium name="Genome Reference Consortium Zebrafish"/>
            <person name="Howe K."/>
            <person name="Clark M.D."/>
            <person name="Torroja C.F."/>
            <person name="Torrance J."/>
            <person name="Berthelot C."/>
            <person name="Muffato M."/>
            <person name="Collins J.E."/>
            <person name="Humphray S."/>
            <person name="McLaren K."/>
            <person name="Matthews L."/>
            <person name="McLaren S."/>
            <person name="Sealy I."/>
            <person name="Caccamo M."/>
            <person name="Churcher C."/>
            <person name="Scott C."/>
            <person name="Barrett J.C."/>
            <person name="Koch R."/>
            <person name="Rauch G.J."/>
            <person name="White S."/>
            <person name="Chow W."/>
            <person name="Kilian B."/>
            <person name="Quintais L.T."/>
            <person name="Guerra-Assuncao J.A."/>
            <person name="Zhou Y."/>
            <person name="Gu Y."/>
            <person name="Yen J."/>
            <person name="Vogel J.H."/>
            <person name="Eyre T."/>
            <person name="Redmond S."/>
            <person name="Banerjee R."/>
            <person name="Chi J."/>
            <person name="Fu B."/>
            <person name="Langley E."/>
            <person name="Maguire S.F."/>
            <person name="Laird G.K."/>
            <person name="Lloyd D."/>
            <person name="Kenyon E."/>
            <person name="Donaldson S."/>
            <person name="Sehra H."/>
            <person name="Almeida-King J."/>
            <person name="Loveland J."/>
            <person name="Trevanion S."/>
            <person name="Jones M."/>
            <person name="Quail M."/>
            <person name="Willey D."/>
            <person name="Hunt A."/>
            <person name="Burton J."/>
            <person name="Sims S."/>
            <person name="McLay K."/>
            <person name="Plumb B."/>
            <person name="Davis J."/>
            <person name="Clee C."/>
            <person name="Oliver K."/>
            <person name="Clark R."/>
            <person name="Riddle C."/>
            <person name="Elliot D."/>
            <person name="Eliott D."/>
            <person name="Threadgold G."/>
            <person name="Harden G."/>
            <person name="Ware D."/>
            <person name="Begum S."/>
            <person name="Mortimore B."/>
            <person name="Mortimer B."/>
            <person name="Kerry G."/>
            <person name="Heath P."/>
            <person name="Phillimore B."/>
            <person name="Tracey A."/>
            <person name="Corby N."/>
            <person name="Dunn M."/>
            <person name="Johnson C."/>
            <person name="Wood J."/>
            <person name="Clark S."/>
            <person name="Pelan S."/>
            <person name="Griffiths G."/>
            <person name="Smith M."/>
            <person name="Glithero R."/>
            <person name="Howden P."/>
            <person name="Barker N."/>
            <person name="Lloyd C."/>
            <person name="Stevens C."/>
            <person name="Harley J."/>
            <person name="Holt K."/>
            <person name="Panagiotidis G."/>
            <person name="Lovell J."/>
            <person name="Beasley H."/>
            <person name="Henderson C."/>
            <person name="Gordon D."/>
            <person name="Auger K."/>
            <person name="Wright D."/>
            <person name="Collins J."/>
            <person name="Raisen C."/>
            <person name="Dyer L."/>
            <person name="Leung K."/>
            <person name="Robertson L."/>
            <person name="Ambridge K."/>
            <person name="Leongamornlert D."/>
            <person name="McGuire S."/>
            <person name="Gilderthorp R."/>
            <person name="Griffiths C."/>
            <person name="Manthravadi D."/>
            <person name="Nichol S."/>
            <person name="Barker G."/>
            <person name="Whitehead S."/>
            <person name="Kay M."/>
            <person name="Brown J."/>
            <person name="Murnane C."/>
            <person name="Gray E."/>
            <person name="Humphries M."/>
            <person name="Sycamore N."/>
            <person name="Barker D."/>
            <person name="Saunders D."/>
            <person name="Wallis J."/>
            <person name="Babbage A."/>
            <person name="Hammond S."/>
            <person name="Mashreghi-Mohammadi M."/>
            <person name="Barr L."/>
            <person name="Martin S."/>
            <person name="Wray P."/>
            <person name="Ellington A."/>
            <person name="Matthews N."/>
            <person name="Ellwood M."/>
            <person name="Woodmansey R."/>
            <person name="Clark G."/>
            <person name="Cooper J."/>
            <person name="Cooper J."/>
            <person name="Tromans A."/>
            <person name="Grafham D."/>
            <person name="Skuce C."/>
            <person name="Pandian R."/>
            <person name="Andrews R."/>
            <person name="Harrison E."/>
            <person name="Kimberley A."/>
            <person name="Garnett J."/>
            <person name="Fosker N."/>
            <person name="Hall R."/>
            <person name="Garner P."/>
            <person name="Kelly D."/>
            <person name="Bird C."/>
            <person name="Palmer S."/>
            <person name="Gehring I."/>
            <person name="Berger A."/>
            <person name="Dooley C.M."/>
            <person name="Ersan-Urun Z."/>
            <person name="Eser C."/>
            <person name="Geiger H."/>
            <person name="Geisler M."/>
            <person name="Karotki L."/>
            <person name="Kirn A."/>
            <person name="Konantz J."/>
            <person name="Konantz M."/>
            <person name="Oberlander M."/>
            <person name="Rudolph-Geiger S."/>
            <person name="Teucke M."/>
            <person name="Lanz C."/>
            <person name="Raddatz G."/>
            <person name="Osoegawa K."/>
            <person name="Zhu B."/>
            <person name="Rapp A."/>
            <person name="Widaa S."/>
            <person name="Langford C."/>
            <person name="Yang F."/>
            <person name="Schuster S.C."/>
            <person name="Carter N.P."/>
            <person name="Harrow J."/>
            <person name="Ning Z."/>
            <person name="Herrero J."/>
            <person name="Searle S.M."/>
            <person name="Enright A."/>
            <person name="Geisler R."/>
            <person name="Plasterk R.H."/>
            <person name="Lee C."/>
            <person name="Westerfield M."/>
            <person name="de Jong P.J."/>
            <person name="Zon L.I."/>
            <person name="Postlethwait J.H."/>
            <person name="Nusslein-Volhard C."/>
            <person name="Hubbard T.J."/>
            <person name="Roest Crollius H."/>
            <person name="Rogers J."/>
            <person name="Stemple D.L."/>
        </authorList>
    </citation>
    <scope>NUCLEOTIDE SEQUENCE [LARGE SCALE GENOMIC DNA]</scope>
    <source>
        <strain evidence="7">Tuebingen</strain>
    </source>
</reference>
<dbReference type="OrthoDB" id="6038945at2759"/>
<keyword evidence="3" id="KW-0964">Secreted</keyword>
<evidence type="ECO:0000313" key="10">
    <source>
        <dbReference type="ZFIN" id="ZDB-GENE-061031-5"/>
    </source>
</evidence>
<dbReference type="InterPro" id="IPR010345">
    <property type="entry name" value="IL-17_fam"/>
</dbReference>
<evidence type="ECO:0000313" key="8">
    <source>
        <dbReference type="Proteomes" id="UP000000437"/>
    </source>
</evidence>
<evidence type="ECO:0000313" key="6">
    <source>
        <dbReference type="EMBL" id="BAD72788.1"/>
    </source>
</evidence>
<feature type="chain" id="PRO_5035034266" evidence="5 9">
    <location>
        <begin position="22"/>
        <end position="167"/>
    </location>
</feature>
<keyword evidence="4 5" id="KW-0732">Signal</keyword>
<reference evidence="6 9" key="2">
    <citation type="journal article" date="2006" name="Fish Shellfish Immunol.">
        <title>Identification, cloning and characterization of interleukin-17 and its family from zebrafish.</title>
        <authorList>
            <person name="Gunimaladevi I."/>
            <person name="Savan R."/>
            <person name="Sakai M."/>
        </authorList>
    </citation>
    <scope>NUCLEOTIDE SEQUENCE</scope>
</reference>
<dbReference type="PaxDb" id="7955-ENSDARP00000102674"/>
<evidence type="ECO:0000313" key="7">
    <source>
        <dbReference type="Ensembl" id="ENSDARP00000102674"/>
    </source>
</evidence>
<dbReference type="Proteomes" id="UP000000437">
    <property type="component" value="Chromosome 18"/>
</dbReference>
<dbReference type="AlphaFoldDB" id="Q5TKT2"/>
<dbReference type="GeneTree" id="ENSGT00940000161739"/>
<proteinExistence type="inferred from homology"/>
<accession>F1QI25</accession>
<comment type="similarity">
    <text evidence="2">Belongs to the IL-17 family.</text>
</comment>
<evidence type="ECO:0000256" key="4">
    <source>
        <dbReference type="ARBA" id="ARBA00022729"/>
    </source>
</evidence>
<protein>
    <submittedName>
        <fullName evidence="6">Interleukin 17_3</fullName>
    </submittedName>
    <submittedName>
        <fullName evidence="7">Interleukin 17c</fullName>
    </submittedName>
    <submittedName>
        <fullName evidence="9">Interleukin-17C precursor</fullName>
    </submittedName>
</protein>
<reference evidence="9" key="5">
    <citation type="journal article" date="2011" name="Fish Shellfish Immunol.">
        <title>Insights into the antibacterial and immunomodulatory functions of the antimicrobial peptide, epinecidin-1, against Vibrio vulnificus infection in zebrafish.</title>
        <authorList>
            <person name="Pan C.Y."/>
            <person name="Wu J.L."/>
            <person name="Hui C.F."/>
            <person name="Lin C.H."/>
            <person name="Chen J.Y."/>
        </authorList>
    </citation>
    <scope>NUCLEOTIDE SEQUENCE</scope>
</reference>
<feature type="signal peptide" evidence="5">
    <location>
        <begin position="1"/>
        <end position="21"/>
    </location>
</feature>
<dbReference type="STRING" id="7955.ENSDARP00000102674"/>
<dbReference type="KEGG" id="dre:553960"/>
<dbReference type="EMBL" id="BX950194">
    <property type="status" value="NOT_ANNOTATED_CDS"/>
    <property type="molecule type" value="Genomic_DNA"/>
</dbReference>
<reference evidence="9" key="9">
    <citation type="submission" date="2025-04" db="UniProtKB">
        <authorList>
            <consortium name="RefSeq"/>
        </authorList>
    </citation>
    <scope>IDENTIFICATION</scope>
</reference>
<dbReference type="SUPFAM" id="SSF57501">
    <property type="entry name" value="Cystine-knot cytokines"/>
    <property type="match status" value="1"/>
</dbReference>
<accession>Q5TKT2</accession>
<dbReference type="HOGENOM" id="CLU_1668866_0_0_1"/>
<dbReference type="OMA" id="VENADMY"/>
<dbReference type="Gene3D" id="2.10.90.10">
    <property type="entry name" value="Cystine-knot cytokines"/>
    <property type="match status" value="1"/>
</dbReference>
<evidence type="ECO:0000256" key="5">
    <source>
        <dbReference type="SAM" id="SignalP"/>
    </source>
</evidence>
<reference evidence="6" key="1">
    <citation type="submission" date="2004-11" db="EMBL/GenBank/DDBJ databases">
        <authorList>
            <person name="Irengbam G.D."/>
            <person name="Ram S."/>
            <person name="Sakai M."/>
        </authorList>
    </citation>
    <scope>NUCLEOTIDE SEQUENCE</scope>
</reference>
<dbReference type="GO" id="GO:0005576">
    <property type="term" value="C:extracellular region"/>
    <property type="evidence" value="ECO:0007669"/>
    <property type="project" value="UniProtKB-SubCell"/>
</dbReference>
<dbReference type="GeneID" id="553960"/>
<gene>
    <name evidence="7 9 10" type="primary">il17c</name>
    <name evidence="6" type="synonym">IL-17_3</name>
    <name evidence="9" type="synonym">il17-3</name>
</gene>
<dbReference type="EMBL" id="AB195258">
    <property type="protein sequence ID" value="BAD72788.1"/>
    <property type="molecule type" value="Genomic_DNA"/>
</dbReference>
<dbReference type="eggNOG" id="ENOG502S2UJ">
    <property type="taxonomic scope" value="Eukaryota"/>
</dbReference>
<evidence type="ECO:0000256" key="3">
    <source>
        <dbReference type="ARBA" id="ARBA00022525"/>
    </source>
</evidence>
<evidence type="ECO:0000256" key="2">
    <source>
        <dbReference type="ARBA" id="ARBA00007236"/>
    </source>
</evidence>
<name>Q5TKT2_DANRE</name>
<comment type="subcellular location">
    <subcellularLocation>
        <location evidence="1">Secreted</location>
    </subcellularLocation>
</comment>
<evidence type="ECO:0000256" key="1">
    <source>
        <dbReference type="ARBA" id="ARBA00004613"/>
    </source>
</evidence>
<dbReference type="ZFIN" id="ZDB-GENE-061031-5">
    <property type="gene designation" value="il17c"/>
</dbReference>
<reference evidence="9" key="3">
    <citation type="journal article" date="2009" name="Fish Shellfish Immunol.">
        <title>Interleukin-17D in Atlantic salmon (Salmo salar): molecular characterization, 3D modelling and promoter analysis.</title>
        <authorList>
            <person name="Kumari J."/>
            <person name="Larsen A.N."/>
            <person name="Bogwald J."/>
            <person name="Dalmo R.A."/>
        </authorList>
    </citation>
    <scope>NUCLEOTIDE SEQUENCE</scope>
</reference>
<organism evidence="6">
    <name type="scientific">Danio rerio</name>
    <name type="common">Zebrafish</name>
    <name type="synonym">Brachydanio rerio</name>
    <dbReference type="NCBI Taxonomy" id="7955"/>
    <lineage>
        <taxon>Eukaryota</taxon>
        <taxon>Metazoa</taxon>
        <taxon>Chordata</taxon>
        <taxon>Craniata</taxon>
        <taxon>Vertebrata</taxon>
        <taxon>Euteleostomi</taxon>
        <taxon>Actinopterygii</taxon>
        <taxon>Neopterygii</taxon>
        <taxon>Teleostei</taxon>
        <taxon>Ostariophysi</taxon>
        <taxon>Cypriniformes</taxon>
        <taxon>Danionidae</taxon>
        <taxon>Danioninae</taxon>
        <taxon>Danio</taxon>
    </lineage>
</organism>
<keyword evidence="8" id="KW-1185">Reference proteome</keyword>
<reference evidence="9" key="8">
    <citation type="journal article" date="2022" name="Genomics">
        <title>Understanding the complexity of epimorphic regeneration in zebrafish caudal fin tissue: A transcriptomic and proteomic approach.</title>
        <authorList>
            <person name="Banu S."/>
            <person name="Gaur N."/>
            <person name="Nair S."/>
            <person name="Ravikrishnan T."/>
            <person name="Khan S."/>
            <person name="Mani S."/>
            <person name="Bharathi S."/>
            <person name="Mandal K."/>
            <person name="Kuram N.A."/>
            <person name="Vuppaladadium S."/>
            <person name="Ravi R."/>
            <person name="Murthy C.L.N."/>
            <person name="Quoseena M."/>
            <person name="Babu N.S."/>
            <person name="Idris M.M."/>
        </authorList>
    </citation>
    <scope>NUCLEOTIDE SEQUENCE</scope>
</reference>